<feature type="domain" description="Phospholipid/glycerol acyltransferase" evidence="3">
    <location>
        <begin position="35"/>
        <end position="147"/>
    </location>
</feature>
<evidence type="ECO:0000259" key="3">
    <source>
        <dbReference type="SMART" id="SM00563"/>
    </source>
</evidence>
<dbReference type="PANTHER" id="PTHR10434">
    <property type="entry name" value="1-ACYL-SN-GLYCEROL-3-PHOSPHATE ACYLTRANSFERASE"/>
    <property type="match status" value="1"/>
</dbReference>
<dbReference type="EMBL" id="JBHTCO010000001">
    <property type="protein sequence ID" value="MFC7391548.1"/>
    <property type="molecule type" value="Genomic_DNA"/>
</dbReference>
<evidence type="ECO:0000313" key="4">
    <source>
        <dbReference type="EMBL" id="MFC7391548.1"/>
    </source>
</evidence>
<evidence type="ECO:0000256" key="2">
    <source>
        <dbReference type="ARBA" id="ARBA00023315"/>
    </source>
</evidence>
<dbReference type="InterPro" id="IPR002123">
    <property type="entry name" value="Plipid/glycerol_acylTrfase"/>
</dbReference>
<sequence length="193" mass="21682">MNLYSICKPIVAGLFKILFRYKVYGKENVPTEGGVILCSNHKSNFDPPLIGSVCPRELSFMAKAELFKIPLFSQLISNLNAFPVKRGHADRQVLKMTMKLLEEGKTIIIFPEGTRNKTNQLKKGLSGVGFFSLRTDAQVVPCAIIGSYKLFKPTKVIFGKPIDFSELRMRKAKPAEATEIIMTHIQALIDQYK</sequence>
<gene>
    <name evidence="4" type="ORF">ACFQRG_00790</name>
</gene>
<keyword evidence="2 4" id="KW-0012">Acyltransferase</keyword>
<evidence type="ECO:0000313" key="5">
    <source>
        <dbReference type="Proteomes" id="UP001596505"/>
    </source>
</evidence>
<dbReference type="CDD" id="cd07989">
    <property type="entry name" value="LPLAT_AGPAT-like"/>
    <property type="match status" value="1"/>
</dbReference>
<organism evidence="4 5">
    <name type="scientific">Scopulibacillus cellulosilyticus</name>
    <dbReference type="NCBI Taxonomy" id="2665665"/>
    <lineage>
        <taxon>Bacteria</taxon>
        <taxon>Bacillati</taxon>
        <taxon>Bacillota</taxon>
        <taxon>Bacilli</taxon>
        <taxon>Bacillales</taxon>
        <taxon>Sporolactobacillaceae</taxon>
        <taxon>Scopulibacillus</taxon>
    </lineage>
</organism>
<dbReference type="RefSeq" id="WP_380962656.1">
    <property type="nucleotide sequence ID" value="NZ_JBHTCO010000001.1"/>
</dbReference>
<accession>A0ABW2PQ50</accession>
<protein>
    <submittedName>
        <fullName evidence="4">Lysophospholipid acyltransferase family protein</fullName>
    </submittedName>
</protein>
<dbReference type="SUPFAM" id="SSF69593">
    <property type="entry name" value="Glycerol-3-phosphate (1)-acyltransferase"/>
    <property type="match status" value="1"/>
</dbReference>
<dbReference type="GO" id="GO:0016746">
    <property type="term" value="F:acyltransferase activity"/>
    <property type="evidence" value="ECO:0007669"/>
    <property type="project" value="UniProtKB-KW"/>
</dbReference>
<comment type="caution">
    <text evidence="4">The sequence shown here is derived from an EMBL/GenBank/DDBJ whole genome shotgun (WGS) entry which is preliminary data.</text>
</comment>
<keyword evidence="5" id="KW-1185">Reference proteome</keyword>
<dbReference type="Pfam" id="PF01553">
    <property type="entry name" value="Acyltransferase"/>
    <property type="match status" value="1"/>
</dbReference>
<keyword evidence="1" id="KW-0808">Transferase</keyword>
<name>A0ABW2PQ50_9BACL</name>
<dbReference type="SMART" id="SM00563">
    <property type="entry name" value="PlsC"/>
    <property type="match status" value="1"/>
</dbReference>
<dbReference type="PANTHER" id="PTHR10434:SF40">
    <property type="entry name" value="1-ACYL-SN-GLYCEROL-3-PHOSPHATE ACYLTRANSFERASE"/>
    <property type="match status" value="1"/>
</dbReference>
<reference evidence="5" key="1">
    <citation type="journal article" date="2019" name="Int. J. Syst. Evol. Microbiol.">
        <title>The Global Catalogue of Microorganisms (GCM) 10K type strain sequencing project: providing services to taxonomists for standard genome sequencing and annotation.</title>
        <authorList>
            <consortium name="The Broad Institute Genomics Platform"/>
            <consortium name="The Broad Institute Genome Sequencing Center for Infectious Disease"/>
            <person name="Wu L."/>
            <person name="Ma J."/>
        </authorList>
    </citation>
    <scope>NUCLEOTIDE SEQUENCE [LARGE SCALE GENOMIC DNA]</scope>
    <source>
        <strain evidence="5">CGMCC 1.16305</strain>
    </source>
</reference>
<evidence type="ECO:0000256" key="1">
    <source>
        <dbReference type="ARBA" id="ARBA00022679"/>
    </source>
</evidence>
<dbReference type="Proteomes" id="UP001596505">
    <property type="component" value="Unassembled WGS sequence"/>
</dbReference>
<proteinExistence type="predicted"/>